<dbReference type="EMBL" id="UYJE01006384">
    <property type="protein sequence ID" value="VDI45601.1"/>
    <property type="molecule type" value="Genomic_DNA"/>
</dbReference>
<dbReference type="GO" id="GO:0015074">
    <property type="term" value="P:DNA integration"/>
    <property type="evidence" value="ECO:0007669"/>
    <property type="project" value="InterPro"/>
</dbReference>
<dbReference type="GO" id="GO:0016787">
    <property type="term" value="F:hydrolase activity"/>
    <property type="evidence" value="ECO:0007669"/>
    <property type="project" value="UniProtKB-KW"/>
</dbReference>
<dbReference type="GO" id="GO:0004519">
    <property type="term" value="F:endonuclease activity"/>
    <property type="evidence" value="ECO:0007669"/>
    <property type="project" value="UniProtKB-KW"/>
</dbReference>
<dbReference type="PANTHER" id="PTHR41694:SF3">
    <property type="entry name" value="RNA-DIRECTED DNA POLYMERASE-RELATED"/>
    <property type="match status" value="1"/>
</dbReference>
<evidence type="ECO:0000259" key="7">
    <source>
        <dbReference type="PROSITE" id="PS50994"/>
    </source>
</evidence>
<dbReference type="Pfam" id="PF00665">
    <property type="entry name" value="rve"/>
    <property type="match status" value="1"/>
</dbReference>
<evidence type="ECO:0000313" key="8">
    <source>
        <dbReference type="EMBL" id="VDI45601.1"/>
    </source>
</evidence>
<dbReference type="AlphaFoldDB" id="A0A8B6F7H0"/>
<keyword evidence="6" id="KW-0695">RNA-directed DNA polymerase</keyword>
<keyword evidence="3" id="KW-0540">Nuclease</keyword>
<dbReference type="OrthoDB" id="413361at2759"/>
<keyword evidence="1" id="KW-0808">Transferase</keyword>
<organism evidence="8 9">
    <name type="scientific">Mytilus galloprovincialis</name>
    <name type="common">Mediterranean mussel</name>
    <dbReference type="NCBI Taxonomy" id="29158"/>
    <lineage>
        <taxon>Eukaryota</taxon>
        <taxon>Metazoa</taxon>
        <taxon>Spiralia</taxon>
        <taxon>Lophotrochozoa</taxon>
        <taxon>Mollusca</taxon>
        <taxon>Bivalvia</taxon>
        <taxon>Autobranchia</taxon>
        <taxon>Pteriomorphia</taxon>
        <taxon>Mytilida</taxon>
        <taxon>Mytiloidea</taxon>
        <taxon>Mytilidae</taxon>
        <taxon>Mytilinae</taxon>
        <taxon>Mytilus</taxon>
    </lineage>
</organism>
<evidence type="ECO:0000313" key="9">
    <source>
        <dbReference type="Proteomes" id="UP000596742"/>
    </source>
</evidence>
<proteinExistence type="predicted"/>
<dbReference type="InterPro" id="IPR001584">
    <property type="entry name" value="Integrase_cat-core"/>
</dbReference>
<protein>
    <recommendedName>
        <fullName evidence="7">Integrase catalytic domain-containing protein</fullName>
    </recommendedName>
</protein>
<evidence type="ECO:0000256" key="1">
    <source>
        <dbReference type="ARBA" id="ARBA00022679"/>
    </source>
</evidence>
<dbReference type="SUPFAM" id="SSF53098">
    <property type="entry name" value="Ribonuclease H-like"/>
    <property type="match status" value="1"/>
</dbReference>
<accession>A0A8B6F7H0</accession>
<evidence type="ECO:0000256" key="2">
    <source>
        <dbReference type="ARBA" id="ARBA00022695"/>
    </source>
</evidence>
<evidence type="ECO:0000256" key="3">
    <source>
        <dbReference type="ARBA" id="ARBA00022722"/>
    </source>
</evidence>
<reference evidence="8" key="1">
    <citation type="submission" date="2018-11" db="EMBL/GenBank/DDBJ databases">
        <authorList>
            <person name="Alioto T."/>
            <person name="Alioto T."/>
        </authorList>
    </citation>
    <scope>NUCLEOTIDE SEQUENCE</scope>
</reference>
<dbReference type="Proteomes" id="UP000596742">
    <property type="component" value="Unassembled WGS sequence"/>
</dbReference>
<feature type="domain" description="Integrase catalytic" evidence="7">
    <location>
        <begin position="111"/>
        <end position="221"/>
    </location>
</feature>
<evidence type="ECO:0000256" key="5">
    <source>
        <dbReference type="ARBA" id="ARBA00022801"/>
    </source>
</evidence>
<keyword evidence="5" id="KW-0378">Hydrolase</keyword>
<keyword evidence="4" id="KW-0255">Endonuclease</keyword>
<dbReference type="Gene3D" id="3.30.420.10">
    <property type="entry name" value="Ribonuclease H-like superfamily/Ribonuclease H"/>
    <property type="match status" value="1"/>
</dbReference>
<dbReference type="InterPro" id="IPR036397">
    <property type="entry name" value="RNaseH_sf"/>
</dbReference>
<gene>
    <name evidence="8" type="ORF">MGAL_10B093794</name>
</gene>
<dbReference type="InterPro" id="IPR012337">
    <property type="entry name" value="RNaseH-like_sf"/>
</dbReference>
<keyword evidence="2" id="KW-0548">Nucleotidyltransferase</keyword>
<evidence type="ECO:0000256" key="4">
    <source>
        <dbReference type="ARBA" id="ARBA00022759"/>
    </source>
</evidence>
<dbReference type="PANTHER" id="PTHR41694">
    <property type="entry name" value="ENDOGENOUS RETROVIRUS GROUP K MEMBER POL PROTEIN"/>
    <property type="match status" value="1"/>
</dbReference>
<evidence type="ECO:0000256" key="6">
    <source>
        <dbReference type="ARBA" id="ARBA00022918"/>
    </source>
</evidence>
<dbReference type="PROSITE" id="PS50994">
    <property type="entry name" value="INTEGRASE"/>
    <property type="match status" value="1"/>
</dbReference>
<dbReference type="GO" id="GO:0003964">
    <property type="term" value="F:RNA-directed DNA polymerase activity"/>
    <property type="evidence" value="ECO:0007669"/>
    <property type="project" value="UniProtKB-KW"/>
</dbReference>
<comment type="caution">
    <text evidence="8">The sequence shown here is derived from an EMBL/GenBank/DDBJ whole genome shotgun (WGS) entry which is preliminary data.</text>
</comment>
<dbReference type="GO" id="GO:0035613">
    <property type="term" value="F:RNA stem-loop binding"/>
    <property type="evidence" value="ECO:0007669"/>
    <property type="project" value="TreeGrafter"/>
</dbReference>
<keyword evidence="9" id="KW-1185">Reference proteome</keyword>
<name>A0A8B6F7H0_MYTGA</name>
<sequence length="233" mass="27456">MVKGVTEKMIKKYIQLYFFDKETKQFYRRSESLNVGHRRCVTKLELIQIIKTNHETDHRENDTIYETIRHAVFPVGRERVLKSYLKMKLPALAVMPLWNISKTTRTRRPIPATYPNSRWQIDLKKMPCYKGFNYDSNILDCYSRFAFGCARKTKTAKETADIVLKYIYLYGAPRILQSDNGKEFTNKDLEGVVEECKSKQIHGRPYHPQSQGRVERFNRTLFSCKNEHCGRLG</sequence>